<name>X5GVE5_9RICK</name>
<evidence type="ECO:0000313" key="9">
    <source>
        <dbReference type="Proteomes" id="UP000023755"/>
    </source>
</evidence>
<dbReference type="KEGG" id="nhm:NHE_0017"/>
<protein>
    <recommendedName>
        <fullName evidence="7">NADH-quinone oxidoreductase subunit K</fullName>
        <ecNumber evidence="7">7.1.1.-</ecNumber>
    </recommendedName>
    <alternativeName>
        <fullName evidence="7">NADH dehydrogenase I subunit K</fullName>
    </alternativeName>
    <alternativeName>
        <fullName evidence="7">NDH-1 subunit K</fullName>
    </alternativeName>
</protein>
<dbReference type="GO" id="GO:0050136">
    <property type="term" value="F:NADH dehydrogenase (quinone) (non-electrogenic) activity"/>
    <property type="evidence" value="ECO:0007669"/>
    <property type="project" value="UniProtKB-UniRule"/>
</dbReference>
<evidence type="ECO:0000256" key="3">
    <source>
        <dbReference type="ARBA" id="ARBA00022448"/>
    </source>
</evidence>
<feature type="transmembrane region" description="Helical" evidence="7">
    <location>
        <begin position="32"/>
        <end position="55"/>
    </location>
</feature>
<keyword evidence="3 7" id="KW-0813">Transport</keyword>
<keyword evidence="7" id="KW-0874">Quinone</keyword>
<keyword evidence="9" id="KW-1185">Reference proteome</keyword>
<sequence>MNLVFVTFFIASCLFSVGLFGVLLSTRNLISVLVSIEAILLGAVLNFCAVATSVLEGHVAAILVITVAAAEAAIALAIVVVYFKKSGAIDVRSMSRLKG</sequence>
<keyword evidence="7" id="KW-0520">NAD</keyword>
<comment type="subcellular location">
    <subcellularLocation>
        <location evidence="7">Cell membrane</location>
        <topology evidence="7">Multi-pass membrane protein</topology>
    </subcellularLocation>
    <subcellularLocation>
        <location evidence="1">Membrane</location>
        <topology evidence="1">Multi-pass membrane protein</topology>
    </subcellularLocation>
</comment>
<evidence type="ECO:0000313" key="8">
    <source>
        <dbReference type="EMBL" id="AHX10992.1"/>
    </source>
</evidence>
<evidence type="ECO:0000256" key="2">
    <source>
        <dbReference type="ARBA" id="ARBA00010519"/>
    </source>
</evidence>
<accession>X5GVE5</accession>
<feature type="transmembrane region" description="Helical" evidence="7">
    <location>
        <begin position="61"/>
        <end position="83"/>
    </location>
</feature>
<dbReference type="HAMAP" id="MF_01456">
    <property type="entry name" value="NDH1_NuoK"/>
    <property type="match status" value="1"/>
</dbReference>
<dbReference type="EMBL" id="CP007481">
    <property type="protein sequence ID" value="AHX10992.1"/>
    <property type="molecule type" value="Genomic_DNA"/>
</dbReference>
<dbReference type="GO" id="GO:0030964">
    <property type="term" value="C:NADH dehydrogenase complex"/>
    <property type="evidence" value="ECO:0007669"/>
    <property type="project" value="TreeGrafter"/>
</dbReference>
<gene>
    <name evidence="7" type="primary">nuoK</name>
    <name evidence="8" type="ORF">NHE_0017</name>
</gene>
<comment type="subunit">
    <text evidence="7">NDH-1 is composed of 14 different subunits. Subunits NuoA, H, J, K, L, M, N constitute the membrane sector of the complex.</text>
</comment>
<evidence type="ECO:0000256" key="7">
    <source>
        <dbReference type="HAMAP-Rule" id="MF_01456"/>
    </source>
</evidence>
<organism evidence="8 9">
    <name type="scientific">Neorickettsia helminthoeca str. Oregon</name>
    <dbReference type="NCBI Taxonomy" id="1286528"/>
    <lineage>
        <taxon>Bacteria</taxon>
        <taxon>Pseudomonadati</taxon>
        <taxon>Pseudomonadota</taxon>
        <taxon>Alphaproteobacteria</taxon>
        <taxon>Rickettsiales</taxon>
        <taxon>Anaplasmataceae</taxon>
        <taxon>Neorickettsia</taxon>
    </lineage>
</organism>
<dbReference type="PANTHER" id="PTHR11434:SF16">
    <property type="entry name" value="NADH-UBIQUINONE OXIDOREDUCTASE CHAIN 4L"/>
    <property type="match status" value="1"/>
</dbReference>
<dbReference type="RefSeq" id="WP_038558658.1">
    <property type="nucleotide sequence ID" value="NZ_CP007481.1"/>
</dbReference>
<comment type="catalytic activity">
    <reaction evidence="7">
        <text>a quinone + NADH + 5 H(+)(in) = a quinol + NAD(+) + 4 H(+)(out)</text>
        <dbReference type="Rhea" id="RHEA:57888"/>
        <dbReference type="ChEBI" id="CHEBI:15378"/>
        <dbReference type="ChEBI" id="CHEBI:24646"/>
        <dbReference type="ChEBI" id="CHEBI:57540"/>
        <dbReference type="ChEBI" id="CHEBI:57945"/>
        <dbReference type="ChEBI" id="CHEBI:132124"/>
    </reaction>
</comment>
<keyword evidence="4 7" id="KW-0812">Transmembrane</keyword>
<evidence type="ECO:0000256" key="6">
    <source>
        <dbReference type="ARBA" id="ARBA00023136"/>
    </source>
</evidence>
<dbReference type="HOGENOM" id="CLU_144724_2_0_5"/>
<dbReference type="Pfam" id="PF00420">
    <property type="entry name" value="Oxidored_q2"/>
    <property type="match status" value="1"/>
</dbReference>
<dbReference type="GO" id="GO:0048038">
    <property type="term" value="F:quinone binding"/>
    <property type="evidence" value="ECO:0007669"/>
    <property type="project" value="UniProtKB-KW"/>
</dbReference>
<dbReference type="OrthoDB" id="9811124at2"/>
<proteinExistence type="inferred from homology"/>
<dbReference type="GO" id="GO:0042773">
    <property type="term" value="P:ATP synthesis coupled electron transport"/>
    <property type="evidence" value="ECO:0007669"/>
    <property type="project" value="InterPro"/>
</dbReference>
<evidence type="ECO:0000256" key="5">
    <source>
        <dbReference type="ARBA" id="ARBA00022989"/>
    </source>
</evidence>
<keyword evidence="5 7" id="KW-1133">Transmembrane helix</keyword>
<keyword evidence="6 7" id="KW-0472">Membrane</keyword>
<dbReference type="InterPro" id="IPR001133">
    <property type="entry name" value="NADH_UbQ_OxRdtase_chain4L/K"/>
</dbReference>
<dbReference type="InterPro" id="IPR039428">
    <property type="entry name" value="NUOK/Mnh_C1-like"/>
</dbReference>
<dbReference type="NCBIfam" id="NF004320">
    <property type="entry name" value="PRK05715.1-2"/>
    <property type="match status" value="1"/>
</dbReference>
<evidence type="ECO:0000256" key="4">
    <source>
        <dbReference type="ARBA" id="ARBA00022692"/>
    </source>
</evidence>
<dbReference type="Proteomes" id="UP000023755">
    <property type="component" value="Chromosome"/>
</dbReference>
<feature type="transmembrane region" description="Helical" evidence="7">
    <location>
        <begin position="6"/>
        <end position="25"/>
    </location>
</feature>
<dbReference type="Gene3D" id="1.10.287.3510">
    <property type="match status" value="1"/>
</dbReference>
<reference evidence="8 9" key="1">
    <citation type="submission" date="2014-03" db="EMBL/GenBank/DDBJ databases">
        <title>Sequencing and Comparison of Genomes and Transcriptome Profiles of Human Ehrlichiosis Agents.</title>
        <authorList>
            <person name="Lin M."/>
            <person name="Daugherty S.C."/>
            <person name="Nagaraj S."/>
            <person name="Cheng Z."/>
            <person name="Xiong Q."/>
            <person name="Lin F.-Y."/>
            <person name="Sengamalay N."/>
            <person name="Ott S."/>
            <person name="Godinez A."/>
            <person name="Tallon L.J."/>
            <person name="Sadzewicz L."/>
            <person name="Fraser C.M."/>
            <person name="Dunning Hotopp J.C."/>
            <person name="Rikihisa Y."/>
        </authorList>
    </citation>
    <scope>NUCLEOTIDE SEQUENCE [LARGE SCALE GENOMIC DNA]</scope>
    <source>
        <strain evidence="8 9">Oregon</strain>
    </source>
</reference>
<comment type="function">
    <text evidence="7">NDH-1 shuttles electrons from NADH, via FMN and iron-sulfur (Fe-S) centers, to quinones in the respiratory chain. The immediate electron acceptor for the enzyme in this species is believed to be ubiquinone. Couples the redox reaction to proton translocation (for every two electrons transferred, four hydrogen ions are translocated across the cytoplasmic membrane), and thus conserves the redox energy in a proton gradient.</text>
</comment>
<comment type="similarity">
    <text evidence="2 7">Belongs to the complex I subunit 4L family.</text>
</comment>
<keyword evidence="7" id="KW-1003">Cell membrane</keyword>
<dbReference type="STRING" id="1286528.NHE_0017"/>
<dbReference type="PANTHER" id="PTHR11434">
    <property type="entry name" value="NADH-UBIQUINONE OXIDOREDUCTASE SUBUNIT ND4L"/>
    <property type="match status" value="1"/>
</dbReference>
<dbReference type="EC" id="7.1.1.-" evidence="7"/>
<keyword evidence="7 8" id="KW-0830">Ubiquinone</keyword>
<keyword evidence="7" id="KW-1278">Translocase</keyword>
<dbReference type="GO" id="GO:0005886">
    <property type="term" value="C:plasma membrane"/>
    <property type="evidence" value="ECO:0007669"/>
    <property type="project" value="UniProtKB-SubCell"/>
</dbReference>
<dbReference type="AlphaFoldDB" id="X5GVE5"/>
<evidence type="ECO:0000256" key="1">
    <source>
        <dbReference type="ARBA" id="ARBA00004141"/>
    </source>
</evidence>